<comment type="caution">
    <text evidence="3">The sequence shown here is derived from an EMBL/GenBank/DDBJ whole genome shotgun (WGS) entry which is preliminary data.</text>
</comment>
<evidence type="ECO:0008006" key="5">
    <source>
        <dbReference type="Google" id="ProtNLM"/>
    </source>
</evidence>
<evidence type="ECO:0000313" key="3">
    <source>
        <dbReference type="EMBL" id="KAK6125220.1"/>
    </source>
</evidence>
<dbReference type="PANTHER" id="PTHR10252">
    <property type="entry name" value="HISTONE-LIKE TRANSCRIPTION FACTOR CCAAT-RELATED"/>
    <property type="match status" value="1"/>
</dbReference>
<keyword evidence="4" id="KW-1185">Reference proteome</keyword>
<comment type="subcellular location">
    <subcellularLocation>
        <location evidence="1">Nucleus</location>
    </subcellularLocation>
</comment>
<dbReference type="SUPFAM" id="SSF47113">
    <property type="entry name" value="Histone-fold"/>
    <property type="match status" value="1"/>
</dbReference>
<keyword evidence="2" id="KW-0539">Nucleus</keyword>
<name>A0ABR0UTF1_REHGL</name>
<dbReference type="InterPro" id="IPR050568">
    <property type="entry name" value="Transcr_DNA_Rep_Reg"/>
</dbReference>
<protein>
    <recommendedName>
        <fullName evidence="5">Histone H2A/H2B/H3 domain-containing protein</fullName>
    </recommendedName>
</protein>
<reference evidence="3 4" key="1">
    <citation type="journal article" date="2021" name="Comput. Struct. Biotechnol. J.">
        <title>De novo genome assembly of the potent medicinal plant Rehmannia glutinosa using nanopore technology.</title>
        <authorList>
            <person name="Ma L."/>
            <person name="Dong C."/>
            <person name="Song C."/>
            <person name="Wang X."/>
            <person name="Zheng X."/>
            <person name="Niu Y."/>
            <person name="Chen S."/>
            <person name="Feng W."/>
        </authorList>
    </citation>
    <scope>NUCLEOTIDE SEQUENCE [LARGE SCALE GENOMIC DNA]</scope>
    <source>
        <strain evidence="3">DH-2019</strain>
    </source>
</reference>
<accession>A0ABR0UTF1</accession>
<evidence type="ECO:0000256" key="2">
    <source>
        <dbReference type="ARBA" id="ARBA00023242"/>
    </source>
</evidence>
<proteinExistence type="predicted"/>
<organism evidence="3 4">
    <name type="scientific">Rehmannia glutinosa</name>
    <name type="common">Chinese foxglove</name>
    <dbReference type="NCBI Taxonomy" id="99300"/>
    <lineage>
        <taxon>Eukaryota</taxon>
        <taxon>Viridiplantae</taxon>
        <taxon>Streptophyta</taxon>
        <taxon>Embryophyta</taxon>
        <taxon>Tracheophyta</taxon>
        <taxon>Spermatophyta</taxon>
        <taxon>Magnoliopsida</taxon>
        <taxon>eudicotyledons</taxon>
        <taxon>Gunneridae</taxon>
        <taxon>Pentapetalae</taxon>
        <taxon>asterids</taxon>
        <taxon>lamiids</taxon>
        <taxon>Lamiales</taxon>
        <taxon>Orobanchaceae</taxon>
        <taxon>Rehmannieae</taxon>
        <taxon>Rehmannia</taxon>
    </lineage>
</organism>
<dbReference type="Proteomes" id="UP001318860">
    <property type="component" value="Unassembled WGS sequence"/>
</dbReference>
<dbReference type="InterPro" id="IPR009072">
    <property type="entry name" value="Histone-fold"/>
</dbReference>
<gene>
    <name evidence="3" type="ORF">DH2020_041034</name>
</gene>
<dbReference type="Gene3D" id="1.10.20.10">
    <property type="entry name" value="Histone, subunit A"/>
    <property type="match status" value="1"/>
</dbReference>
<sequence>MTSLAILYNKWVFAKACEMFIMELSLRAWMHTRENNRRTPQRNDIADAIVMRTS</sequence>
<dbReference type="EMBL" id="JABTTQ020002253">
    <property type="protein sequence ID" value="KAK6125220.1"/>
    <property type="molecule type" value="Genomic_DNA"/>
</dbReference>
<evidence type="ECO:0000256" key="1">
    <source>
        <dbReference type="ARBA" id="ARBA00004123"/>
    </source>
</evidence>
<evidence type="ECO:0000313" key="4">
    <source>
        <dbReference type="Proteomes" id="UP001318860"/>
    </source>
</evidence>